<comment type="function">
    <text evidence="4">Nucleoside triphosphate pyrophosphatase that hydrolyzes dTTP and UTP. May have a dual role in cell division arrest and in preventing the incorporation of modified nucleotides into cellular nucleic acids.</text>
</comment>
<comment type="caution">
    <text evidence="4">Lacks conserved residue(s) required for the propagation of feature annotation.</text>
</comment>
<dbReference type="PANTHER" id="PTHR43213">
    <property type="entry name" value="BIFUNCTIONAL DTTP/UTP PYROPHOSPHATASE/METHYLTRANSFERASE PROTEIN-RELATED"/>
    <property type="match status" value="1"/>
</dbReference>
<dbReference type="RefSeq" id="WP_024480550.1">
    <property type="nucleotide sequence ID" value="NZ_CANMRD010000007.1"/>
</dbReference>
<keyword evidence="2 4" id="KW-0378">Hydrolase</keyword>
<name>A0A1G7J4Q0_9FLAO</name>
<dbReference type="PANTHER" id="PTHR43213:SF5">
    <property type="entry name" value="BIFUNCTIONAL DTTP_UTP PYROPHOSPHATASE_METHYLTRANSFERASE PROTEIN-RELATED"/>
    <property type="match status" value="1"/>
</dbReference>
<dbReference type="PIRSF" id="PIRSF006305">
    <property type="entry name" value="Maf"/>
    <property type="match status" value="1"/>
</dbReference>
<dbReference type="eggNOG" id="COG0424">
    <property type="taxonomic scope" value="Bacteria"/>
</dbReference>
<comment type="catalytic activity">
    <reaction evidence="4">
        <text>UTP + H2O = UMP + diphosphate + H(+)</text>
        <dbReference type="Rhea" id="RHEA:29395"/>
        <dbReference type="ChEBI" id="CHEBI:15377"/>
        <dbReference type="ChEBI" id="CHEBI:15378"/>
        <dbReference type="ChEBI" id="CHEBI:33019"/>
        <dbReference type="ChEBI" id="CHEBI:46398"/>
        <dbReference type="ChEBI" id="CHEBI:57865"/>
        <dbReference type="EC" id="3.6.1.9"/>
    </reaction>
</comment>
<dbReference type="Proteomes" id="UP000182114">
    <property type="component" value="Unassembled WGS sequence"/>
</dbReference>
<gene>
    <name evidence="5" type="ORF">SAMN04487992_108207</name>
</gene>
<feature type="site" description="Important for substrate specificity" evidence="4">
    <location>
        <position position="78"/>
    </location>
</feature>
<evidence type="ECO:0000256" key="2">
    <source>
        <dbReference type="ARBA" id="ARBA00022801"/>
    </source>
</evidence>
<evidence type="ECO:0000256" key="3">
    <source>
        <dbReference type="ARBA" id="ARBA00023080"/>
    </source>
</evidence>
<feature type="site" description="Important for substrate specificity" evidence="4">
    <location>
        <position position="19"/>
    </location>
</feature>
<comment type="similarity">
    <text evidence="4">Belongs to the Maf family. YhdE subfamily.</text>
</comment>
<evidence type="ECO:0000313" key="5">
    <source>
        <dbReference type="EMBL" id="SDF19952.1"/>
    </source>
</evidence>
<dbReference type="GO" id="GO:0036218">
    <property type="term" value="F:dTTP diphosphatase activity"/>
    <property type="evidence" value="ECO:0007669"/>
    <property type="project" value="RHEA"/>
</dbReference>
<reference evidence="6" key="1">
    <citation type="submission" date="2016-10" db="EMBL/GenBank/DDBJ databases">
        <authorList>
            <person name="Varghese N."/>
            <person name="Submissions S."/>
        </authorList>
    </citation>
    <scope>NUCLEOTIDE SEQUENCE [LARGE SCALE GENOMIC DNA]</scope>
    <source>
        <strain evidence="6">DSM 24729</strain>
    </source>
</reference>
<comment type="cofactor">
    <cofactor evidence="1 4">
        <name>a divalent metal cation</name>
        <dbReference type="ChEBI" id="CHEBI:60240"/>
    </cofactor>
</comment>
<comment type="catalytic activity">
    <reaction evidence="4">
        <text>dTTP + H2O = dTMP + diphosphate + H(+)</text>
        <dbReference type="Rhea" id="RHEA:28534"/>
        <dbReference type="ChEBI" id="CHEBI:15377"/>
        <dbReference type="ChEBI" id="CHEBI:15378"/>
        <dbReference type="ChEBI" id="CHEBI:33019"/>
        <dbReference type="ChEBI" id="CHEBI:37568"/>
        <dbReference type="ChEBI" id="CHEBI:63528"/>
        <dbReference type="EC" id="3.6.1.9"/>
    </reaction>
</comment>
<dbReference type="EC" id="3.6.1.9" evidence="4"/>
<dbReference type="HAMAP" id="MF_00528">
    <property type="entry name" value="Maf"/>
    <property type="match status" value="1"/>
</dbReference>
<dbReference type="Gene3D" id="3.90.950.10">
    <property type="match status" value="1"/>
</dbReference>
<keyword evidence="6" id="KW-1185">Reference proteome</keyword>
<feature type="site" description="Important for substrate specificity" evidence="4">
    <location>
        <position position="160"/>
    </location>
</feature>
<evidence type="ECO:0000256" key="4">
    <source>
        <dbReference type="HAMAP-Rule" id="MF_00528"/>
    </source>
</evidence>
<sequence length="195" mass="22313">MWNNRLNGLHIILASGSPRRKKFFEELDLEVAIDVRPVDEVYPDHLKGREIPDYLAVLKASKFKETLNENDVVITSDTVVWYKNESLAKPADGNEAYEMLRKMSNDWHEVITSVCFTTSVKQIVLNSTTHVRFKELSDEEIWYYINTYKPFDKAGAYGIQEWIGLIGIEEIKGSHANVVGLPTHLVHKTLMGMVS</sequence>
<organism evidence="5 6">
    <name type="scientific">Cellulophaga baltica</name>
    <dbReference type="NCBI Taxonomy" id="76594"/>
    <lineage>
        <taxon>Bacteria</taxon>
        <taxon>Pseudomonadati</taxon>
        <taxon>Bacteroidota</taxon>
        <taxon>Flavobacteriia</taxon>
        <taxon>Flavobacteriales</taxon>
        <taxon>Flavobacteriaceae</taxon>
        <taxon>Cellulophaga</taxon>
    </lineage>
</organism>
<dbReference type="EMBL" id="FNBD01000008">
    <property type="protein sequence ID" value="SDF19952.1"/>
    <property type="molecule type" value="Genomic_DNA"/>
</dbReference>
<dbReference type="AlphaFoldDB" id="A0A1G7J4Q0"/>
<dbReference type="CDD" id="cd00555">
    <property type="entry name" value="Maf"/>
    <property type="match status" value="1"/>
</dbReference>
<dbReference type="Pfam" id="PF02545">
    <property type="entry name" value="Maf"/>
    <property type="match status" value="1"/>
</dbReference>
<keyword evidence="3 4" id="KW-0546">Nucleotide metabolism</keyword>
<comment type="subcellular location">
    <subcellularLocation>
        <location evidence="4">Cytoplasm</location>
    </subcellularLocation>
</comment>
<keyword evidence="4" id="KW-0963">Cytoplasm</keyword>
<evidence type="ECO:0000313" key="6">
    <source>
        <dbReference type="Proteomes" id="UP000182114"/>
    </source>
</evidence>
<protein>
    <recommendedName>
        <fullName evidence="4">dTTP/UTP pyrophosphatase</fullName>
        <shortName evidence="4">dTTPase/UTPase</shortName>
        <ecNumber evidence="4">3.6.1.9</ecNumber>
    </recommendedName>
    <alternativeName>
        <fullName evidence="4">Nucleoside triphosphate pyrophosphatase</fullName>
    </alternativeName>
    <alternativeName>
        <fullName evidence="4">Nucleotide pyrophosphatase</fullName>
        <shortName evidence="4">Nucleotide PPase</shortName>
    </alternativeName>
</protein>
<feature type="active site" description="Proton acceptor" evidence="4">
    <location>
        <position position="77"/>
    </location>
</feature>
<dbReference type="InterPro" id="IPR003697">
    <property type="entry name" value="Maf-like"/>
</dbReference>
<accession>A0A1G7J4Q0</accession>
<dbReference type="GO" id="GO:0005737">
    <property type="term" value="C:cytoplasm"/>
    <property type="evidence" value="ECO:0007669"/>
    <property type="project" value="UniProtKB-SubCell"/>
</dbReference>
<dbReference type="NCBIfam" id="TIGR00172">
    <property type="entry name" value="maf"/>
    <property type="match status" value="1"/>
</dbReference>
<dbReference type="GO" id="GO:0036221">
    <property type="term" value="F:UTP diphosphatase activity"/>
    <property type="evidence" value="ECO:0007669"/>
    <property type="project" value="RHEA"/>
</dbReference>
<dbReference type="GO" id="GO:0009117">
    <property type="term" value="P:nucleotide metabolic process"/>
    <property type="evidence" value="ECO:0007669"/>
    <property type="project" value="UniProtKB-KW"/>
</dbReference>
<proteinExistence type="inferred from homology"/>
<dbReference type="InterPro" id="IPR029001">
    <property type="entry name" value="ITPase-like_fam"/>
</dbReference>
<evidence type="ECO:0000256" key="1">
    <source>
        <dbReference type="ARBA" id="ARBA00001968"/>
    </source>
</evidence>
<dbReference type="SUPFAM" id="SSF52972">
    <property type="entry name" value="ITPase-like"/>
    <property type="match status" value="1"/>
</dbReference>